<feature type="transmembrane region" description="Helical" evidence="1">
    <location>
        <begin position="12"/>
        <end position="36"/>
    </location>
</feature>
<dbReference type="EMBL" id="GGEC01080210">
    <property type="protein sequence ID" value="MBX60694.1"/>
    <property type="molecule type" value="Transcribed_RNA"/>
</dbReference>
<keyword evidence="1" id="KW-0472">Membrane</keyword>
<dbReference type="AlphaFoldDB" id="A0A2P2Q137"/>
<sequence length="42" mass="4857">MLLNCHCHVLLIQYNVLLSEGSIAIFLFCLCLGKWLHYCLCD</sequence>
<proteinExistence type="predicted"/>
<name>A0A2P2Q137_RHIMU</name>
<keyword evidence="1" id="KW-0812">Transmembrane</keyword>
<evidence type="ECO:0000313" key="2">
    <source>
        <dbReference type="EMBL" id="MBX60694.1"/>
    </source>
</evidence>
<organism evidence="2">
    <name type="scientific">Rhizophora mucronata</name>
    <name type="common">Asiatic mangrove</name>
    <dbReference type="NCBI Taxonomy" id="61149"/>
    <lineage>
        <taxon>Eukaryota</taxon>
        <taxon>Viridiplantae</taxon>
        <taxon>Streptophyta</taxon>
        <taxon>Embryophyta</taxon>
        <taxon>Tracheophyta</taxon>
        <taxon>Spermatophyta</taxon>
        <taxon>Magnoliopsida</taxon>
        <taxon>eudicotyledons</taxon>
        <taxon>Gunneridae</taxon>
        <taxon>Pentapetalae</taxon>
        <taxon>rosids</taxon>
        <taxon>fabids</taxon>
        <taxon>Malpighiales</taxon>
        <taxon>Rhizophoraceae</taxon>
        <taxon>Rhizophora</taxon>
    </lineage>
</organism>
<protein>
    <submittedName>
        <fullName evidence="2">Uncharacterized protein</fullName>
    </submittedName>
</protein>
<reference evidence="2" key="1">
    <citation type="submission" date="2018-02" db="EMBL/GenBank/DDBJ databases">
        <title>Rhizophora mucronata_Transcriptome.</title>
        <authorList>
            <person name="Meera S.P."/>
            <person name="Sreeshan A."/>
            <person name="Augustine A."/>
        </authorList>
    </citation>
    <scope>NUCLEOTIDE SEQUENCE</scope>
    <source>
        <tissue evidence="2">Leaf</tissue>
    </source>
</reference>
<evidence type="ECO:0000256" key="1">
    <source>
        <dbReference type="SAM" id="Phobius"/>
    </source>
</evidence>
<accession>A0A2P2Q137</accession>
<keyword evidence="1" id="KW-1133">Transmembrane helix</keyword>